<dbReference type="EMBL" id="GDJX01022046">
    <property type="protein sequence ID" value="JAT45890.1"/>
    <property type="molecule type" value="Transcribed_RNA"/>
</dbReference>
<feature type="transmembrane region" description="Helical" evidence="6">
    <location>
        <begin position="128"/>
        <end position="145"/>
    </location>
</feature>
<evidence type="ECO:0000256" key="4">
    <source>
        <dbReference type="ARBA" id="ARBA00022989"/>
    </source>
</evidence>
<organism evidence="8">
    <name type="scientific">Anthurium amnicola</name>
    <dbReference type="NCBI Taxonomy" id="1678845"/>
    <lineage>
        <taxon>Eukaryota</taxon>
        <taxon>Viridiplantae</taxon>
        <taxon>Streptophyta</taxon>
        <taxon>Embryophyta</taxon>
        <taxon>Tracheophyta</taxon>
        <taxon>Spermatophyta</taxon>
        <taxon>Magnoliopsida</taxon>
        <taxon>Liliopsida</taxon>
        <taxon>Araceae</taxon>
        <taxon>Pothoideae</taxon>
        <taxon>Potheae</taxon>
        <taxon>Anthurium</taxon>
    </lineage>
</organism>
<evidence type="ECO:0000313" key="8">
    <source>
        <dbReference type="EMBL" id="JAT45890.1"/>
    </source>
</evidence>
<dbReference type="AlphaFoldDB" id="A0A1D1XU32"/>
<evidence type="ECO:0000256" key="6">
    <source>
        <dbReference type="RuleBase" id="RU363132"/>
    </source>
</evidence>
<feature type="transmembrane region" description="Helical" evidence="6">
    <location>
        <begin position="151"/>
        <end position="169"/>
    </location>
</feature>
<dbReference type="PANTHER" id="PTHR10994:SF65">
    <property type="entry name" value="RETICULON-LIKE PROTEIN B12"/>
    <property type="match status" value="1"/>
</dbReference>
<evidence type="ECO:0000256" key="5">
    <source>
        <dbReference type="ARBA" id="ARBA00023136"/>
    </source>
</evidence>
<feature type="domain" description="Reticulon" evidence="7">
    <location>
        <begin position="24"/>
        <end position="213"/>
    </location>
</feature>
<accession>A0A1D1XU32</accession>
<keyword evidence="3 6" id="KW-0256">Endoplasmic reticulum</keyword>
<feature type="transmembrane region" description="Helical" evidence="6">
    <location>
        <begin position="34"/>
        <end position="50"/>
    </location>
</feature>
<proteinExistence type="predicted"/>
<dbReference type="PANTHER" id="PTHR10994">
    <property type="entry name" value="RETICULON"/>
    <property type="match status" value="1"/>
</dbReference>
<comment type="subcellular location">
    <subcellularLocation>
        <location evidence="1 6">Endoplasmic reticulum membrane</location>
        <topology evidence="1 6">Multi-pass membrane protein</topology>
    </subcellularLocation>
</comment>
<name>A0A1D1XU32_9ARAE</name>
<feature type="transmembrane region" description="Helical" evidence="6">
    <location>
        <begin position="56"/>
        <end position="76"/>
    </location>
</feature>
<dbReference type="InterPro" id="IPR003388">
    <property type="entry name" value="Reticulon"/>
</dbReference>
<evidence type="ECO:0000256" key="3">
    <source>
        <dbReference type="ARBA" id="ARBA00022824"/>
    </source>
</evidence>
<evidence type="ECO:0000259" key="7">
    <source>
        <dbReference type="PROSITE" id="PS50845"/>
    </source>
</evidence>
<evidence type="ECO:0000256" key="2">
    <source>
        <dbReference type="ARBA" id="ARBA00022692"/>
    </source>
</evidence>
<dbReference type="GO" id="GO:0009617">
    <property type="term" value="P:response to bacterium"/>
    <property type="evidence" value="ECO:0007669"/>
    <property type="project" value="InterPro"/>
</dbReference>
<gene>
    <name evidence="8" type="primary">RTNLB12_2</name>
    <name evidence="8" type="ORF">g.51649</name>
</gene>
<dbReference type="PROSITE" id="PS50845">
    <property type="entry name" value="RETICULON"/>
    <property type="match status" value="1"/>
</dbReference>
<dbReference type="GO" id="GO:0005789">
    <property type="term" value="C:endoplasmic reticulum membrane"/>
    <property type="evidence" value="ECO:0007669"/>
    <property type="project" value="UniProtKB-SubCell"/>
</dbReference>
<dbReference type="Pfam" id="PF02453">
    <property type="entry name" value="Reticulon"/>
    <property type="match status" value="1"/>
</dbReference>
<keyword evidence="4 6" id="KW-1133">Transmembrane helix</keyword>
<keyword evidence="2 6" id="KW-0812">Transmembrane</keyword>
<protein>
    <recommendedName>
        <fullName evidence="6">Reticulon-like protein</fullName>
    </recommendedName>
</protein>
<reference evidence="8" key="1">
    <citation type="submission" date="2015-07" db="EMBL/GenBank/DDBJ databases">
        <title>Transcriptome Assembly of Anthurium amnicola.</title>
        <authorList>
            <person name="Suzuki J."/>
        </authorList>
    </citation>
    <scope>NUCLEOTIDE SEQUENCE</scope>
</reference>
<dbReference type="InterPro" id="IPR045064">
    <property type="entry name" value="Reticulon-like"/>
</dbReference>
<keyword evidence="5 6" id="KW-0472">Membrane</keyword>
<evidence type="ECO:0000256" key="1">
    <source>
        <dbReference type="ARBA" id="ARBA00004477"/>
    </source>
</evidence>
<sequence>MGSSRRRLFGRERSVHDILGGGIVADVMLWRRKNVTVGILLGTLASWIVFEKSGYTLLSLVASVLLVLVSILFVWAKAAAILNRPPPPLPELHLSEEVIKEASVFIHSNVNVVFSAWHDISLGKDNKLFYKVAAFLWLISIMGSWTDFLTLGYTSLLIILTVPALYESYEDRIDNYLITSQVELQQVYLWLDAWLDAACFKVRKWILEKRKLS</sequence>